<feature type="compositionally biased region" description="Basic and acidic residues" evidence="1">
    <location>
        <begin position="1"/>
        <end position="14"/>
    </location>
</feature>
<geneLocation type="plasmid" evidence="2 3">
    <name>unnamed1</name>
</geneLocation>
<keyword evidence="3" id="KW-1185">Reference proteome</keyword>
<organism evidence="2 3">
    <name type="scientific">Vibrio campbellii</name>
    <dbReference type="NCBI Taxonomy" id="680"/>
    <lineage>
        <taxon>Bacteria</taxon>
        <taxon>Pseudomonadati</taxon>
        <taxon>Pseudomonadota</taxon>
        <taxon>Gammaproteobacteria</taxon>
        <taxon>Vibrionales</taxon>
        <taxon>Vibrionaceae</taxon>
        <taxon>Vibrio</taxon>
    </lineage>
</organism>
<feature type="compositionally biased region" description="Basic and acidic residues" evidence="1">
    <location>
        <begin position="146"/>
        <end position="156"/>
    </location>
</feature>
<evidence type="ECO:0000313" key="3">
    <source>
        <dbReference type="Proteomes" id="UP001059912"/>
    </source>
</evidence>
<feature type="region of interest" description="Disordered" evidence="1">
    <location>
        <begin position="402"/>
        <end position="487"/>
    </location>
</feature>
<keyword evidence="2" id="KW-0614">Plasmid</keyword>
<feature type="compositionally biased region" description="Polar residues" evidence="1">
    <location>
        <begin position="79"/>
        <end position="134"/>
    </location>
</feature>
<evidence type="ECO:0000256" key="1">
    <source>
        <dbReference type="SAM" id="MobiDB-lite"/>
    </source>
</evidence>
<gene>
    <name evidence="2" type="ORF">HB762_26960</name>
</gene>
<proteinExistence type="predicted"/>
<feature type="compositionally biased region" description="Acidic residues" evidence="1">
    <location>
        <begin position="15"/>
        <end position="30"/>
    </location>
</feature>
<feature type="compositionally biased region" description="Polar residues" evidence="1">
    <location>
        <begin position="408"/>
        <end position="442"/>
    </location>
</feature>
<protein>
    <recommendedName>
        <fullName evidence="4">Large polyvalent protein-associated domain-containing protein</fullName>
    </recommendedName>
</protein>
<feature type="compositionally biased region" description="Basic and acidic residues" evidence="1">
    <location>
        <begin position="185"/>
        <end position="205"/>
    </location>
</feature>
<dbReference type="RefSeq" id="WP_255904852.1">
    <property type="nucleotide sequence ID" value="NZ_CP050472.1"/>
</dbReference>
<reference evidence="2" key="1">
    <citation type="submission" date="2020-03" db="EMBL/GenBank/DDBJ databases">
        <title>Five strains of Vibrio campbellii isolated from Mariana Trench.</title>
        <authorList>
            <person name="Liang J."/>
            <person name="Zhang X.-H."/>
        </authorList>
    </citation>
    <scope>NUCLEOTIDE SEQUENCE</scope>
    <source>
        <strain evidence="2">LJC013</strain>
        <plasmid evidence="2">unnamed1</plasmid>
    </source>
</reference>
<sequence>MAPKLENQEVHEEDIGFEFNPDEFEDESLNDSELSPLAKEDSNQQFAPAMSDLLDMMKSPEAKSSNERELGVNAPTGLEVSNNPELTQTTSEIPSSDSTEQEKTVSTVEAEQETTANDADSRSTVASESSQDSVENGEPSQDDLDDKQSQKNKESRVTFVEHGSNESMDETSSKDSDSESVTVPKKTEIQKDNEPEKLTGVKEDQSLFEQDSVLYTNQPTQDVRSTVSEDCLSTNEDTNGIAPLNIDQAYIERYRGKRNIAKTVAIFENKQVSKLLLGNKVDYNIDHNNGKATFEIELFSGNPLKRQKDKIVATESDNHLEFEGDNPKEQASLMVKYAKEHGWKDLAVWGTKEFISEVKRQGVKHDINCLVVHSKRAALEVKVMPKVVDDIPLVTKLPSRIKPAKPLQSKSHNSEPTSPTSDQTSEQSAIKSKNAEQVNRVTADNKASLPIRSKTEASVNELKASSEPEIARKPLSQRFVNNGPSLG</sequence>
<feature type="compositionally biased region" description="Basic and acidic residues" evidence="1">
    <location>
        <begin position="58"/>
        <end position="70"/>
    </location>
</feature>
<dbReference type="EMBL" id="CP050472">
    <property type="protein sequence ID" value="UTZ34905.1"/>
    <property type="molecule type" value="Genomic_DNA"/>
</dbReference>
<evidence type="ECO:0000313" key="2">
    <source>
        <dbReference type="EMBL" id="UTZ34905.1"/>
    </source>
</evidence>
<feature type="region of interest" description="Disordered" evidence="1">
    <location>
        <begin position="1"/>
        <end position="205"/>
    </location>
</feature>
<dbReference type="Proteomes" id="UP001059912">
    <property type="component" value="Plasmid unnamed1"/>
</dbReference>
<feature type="compositionally biased region" description="Polar residues" evidence="1">
    <location>
        <begin position="478"/>
        <end position="487"/>
    </location>
</feature>
<name>A0ABY5IMS8_9VIBR</name>
<accession>A0ABY5IMS8</accession>
<evidence type="ECO:0008006" key="4">
    <source>
        <dbReference type="Google" id="ProtNLM"/>
    </source>
</evidence>